<comment type="function">
    <text evidence="7">Catalyzes the N-acylation of UDP-3-O-acylglucosamine using 3-hydroxyacyl-ACP as the acyl donor. Is involved in the biosynthesis of lipid A, a phosphorylated glycolipid that anchors the lipopolysaccharide to the outer membrane of the cell.</text>
</comment>
<dbReference type="EC" id="2.3.1.191" evidence="7"/>
<evidence type="ECO:0000313" key="9">
    <source>
        <dbReference type="EMBL" id="BAT72455.1"/>
    </source>
</evidence>
<keyword evidence="1 7" id="KW-0444">Lipid biosynthesis</keyword>
<evidence type="ECO:0000256" key="6">
    <source>
        <dbReference type="ARBA" id="ARBA00023315"/>
    </source>
</evidence>
<dbReference type="Gene3D" id="2.160.10.10">
    <property type="entry name" value="Hexapeptide repeat proteins"/>
    <property type="match status" value="1"/>
</dbReference>
<keyword evidence="4 7" id="KW-0677">Repeat</keyword>
<evidence type="ECO:0000313" key="10">
    <source>
        <dbReference type="Proteomes" id="UP000063234"/>
    </source>
</evidence>
<feature type="domain" description="UDP-3-O-[3-hydroxymyristoyl] glucosamine N-acyltransferase non-repeat region" evidence="8">
    <location>
        <begin position="18"/>
        <end position="82"/>
    </location>
</feature>
<dbReference type="Pfam" id="PF04613">
    <property type="entry name" value="LpxD"/>
    <property type="match status" value="1"/>
</dbReference>
<dbReference type="InterPro" id="IPR011004">
    <property type="entry name" value="Trimer_LpxA-like_sf"/>
</dbReference>
<dbReference type="PANTHER" id="PTHR43378:SF2">
    <property type="entry name" value="UDP-3-O-ACYLGLUCOSAMINE N-ACYLTRANSFERASE 1, MITOCHONDRIAL-RELATED"/>
    <property type="match status" value="1"/>
</dbReference>
<dbReference type="GO" id="GO:0009245">
    <property type="term" value="P:lipid A biosynthetic process"/>
    <property type="evidence" value="ECO:0007669"/>
    <property type="project" value="UniProtKB-UniRule"/>
</dbReference>
<protein>
    <recommendedName>
        <fullName evidence="7">UDP-3-O-acylglucosamine N-acyltransferase</fullName>
        <ecNumber evidence="7">2.3.1.191</ecNumber>
    </recommendedName>
</protein>
<keyword evidence="5 7" id="KW-0443">Lipid metabolism</keyword>
<evidence type="ECO:0000256" key="3">
    <source>
        <dbReference type="ARBA" id="ARBA00022679"/>
    </source>
</evidence>
<dbReference type="InterPro" id="IPR001451">
    <property type="entry name" value="Hexapep"/>
</dbReference>
<dbReference type="GO" id="GO:0016410">
    <property type="term" value="F:N-acyltransferase activity"/>
    <property type="evidence" value="ECO:0007669"/>
    <property type="project" value="InterPro"/>
</dbReference>
<keyword evidence="3 7" id="KW-0808">Transferase</keyword>
<dbReference type="InterPro" id="IPR007691">
    <property type="entry name" value="LpxD"/>
</dbReference>
<dbReference type="KEGG" id="ttk:TST_1671"/>
<comment type="pathway">
    <text evidence="7">Bacterial outer membrane biogenesis; LPS lipid A biosynthesis.</text>
</comment>
<dbReference type="AlphaFoldDB" id="A0A0S3QVX4"/>
<dbReference type="HAMAP" id="MF_00523">
    <property type="entry name" value="LpxD"/>
    <property type="match status" value="1"/>
</dbReference>
<comment type="catalytic activity">
    <reaction evidence="7">
        <text>a UDP-3-O-[(3R)-3-hydroxyacyl]-alpha-D-glucosamine + a (3R)-hydroxyacyl-[ACP] = a UDP-2-N,3-O-bis[(3R)-3-hydroxyacyl]-alpha-D-glucosamine + holo-[ACP] + H(+)</text>
        <dbReference type="Rhea" id="RHEA:53836"/>
        <dbReference type="Rhea" id="RHEA-COMP:9685"/>
        <dbReference type="Rhea" id="RHEA-COMP:9945"/>
        <dbReference type="ChEBI" id="CHEBI:15378"/>
        <dbReference type="ChEBI" id="CHEBI:64479"/>
        <dbReference type="ChEBI" id="CHEBI:78827"/>
        <dbReference type="ChEBI" id="CHEBI:137740"/>
        <dbReference type="ChEBI" id="CHEBI:137748"/>
        <dbReference type="EC" id="2.3.1.191"/>
    </reaction>
</comment>
<sequence length="335" mass="35817">MKASELAKFLNGELVGEDVEVEGIKGYDEASQSEVTFVVDPKYLLKPTGAGVLLVPKALGAVEGKTCILVDNPLEAAVKVATIFYRENWGEGISDRAIVYPDVKMGKDVVIREFAVVESGVVLGDRVVVLPFAYVGKNSVIGDETIIFPGSVIYPNSVIGKRCRIHAGAVLGSDGFGYFEKDGRRIKIPQIGRVVIGDDVEIGANTCIDRATFGQTYIGEGTKLDNLIQIGHNCKIGKHCALAGQVGISGSVEVSDRVLMGGQVGIADHVKIGSDVKIAAKAGVMSNVKDGEAVVGAPAMPANRWKRIQAIINRLPEIYQTVKELRKRLKDVGRS</sequence>
<reference evidence="10" key="1">
    <citation type="journal article" date="2018" name="Science">
        <title>A primordial and reversible TCA cycle in a facultatively chemolithoautotrophic thermophile.</title>
        <authorList>
            <person name="Nunoura T."/>
            <person name="Chikaraishi Y."/>
            <person name="Izaki R."/>
            <person name="Suwa T."/>
            <person name="Sato T."/>
            <person name="Harada T."/>
            <person name="Mori K."/>
            <person name="Kato Y."/>
            <person name="Miyazaki M."/>
            <person name="Shimamura S."/>
            <person name="Yanagawa K."/>
            <person name="Shuto A."/>
            <person name="Ohkouchi N."/>
            <person name="Fujita N."/>
            <person name="Takaki Y."/>
            <person name="Atomi H."/>
            <person name="Takai K."/>
        </authorList>
    </citation>
    <scope>NUCLEOTIDE SEQUENCE [LARGE SCALE GENOMIC DNA]</scope>
    <source>
        <strain evidence="10">DSM 17441 / JCM 13301 / NBRC 103674 / ABI70S6</strain>
    </source>
</reference>
<comment type="similarity">
    <text evidence="7">Belongs to the transferase hexapeptide repeat family. LpxD subfamily.</text>
</comment>
<evidence type="ECO:0000256" key="2">
    <source>
        <dbReference type="ARBA" id="ARBA00022556"/>
    </source>
</evidence>
<keyword evidence="6 7" id="KW-0012">Acyltransferase</keyword>
<evidence type="ECO:0000256" key="5">
    <source>
        <dbReference type="ARBA" id="ARBA00023098"/>
    </source>
</evidence>
<evidence type="ECO:0000256" key="4">
    <source>
        <dbReference type="ARBA" id="ARBA00022737"/>
    </source>
</evidence>
<dbReference type="GO" id="GO:0016020">
    <property type="term" value="C:membrane"/>
    <property type="evidence" value="ECO:0007669"/>
    <property type="project" value="GOC"/>
</dbReference>
<dbReference type="SUPFAM" id="SSF51161">
    <property type="entry name" value="Trimeric LpxA-like enzymes"/>
    <property type="match status" value="1"/>
</dbReference>
<dbReference type="NCBIfam" id="NF002060">
    <property type="entry name" value="PRK00892.1"/>
    <property type="match status" value="1"/>
</dbReference>
<gene>
    <name evidence="7 9" type="primary">lpxD</name>
    <name evidence="9" type="ORF">TST_1671</name>
</gene>
<dbReference type="InterPro" id="IPR020573">
    <property type="entry name" value="UDP_GlcNAc_AcTrfase_non-rep"/>
</dbReference>
<feature type="active site" description="Proton acceptor" evidence="7">
    <location>
        <position position="232"/>
    </location>
</feature>
<dbReference type="RefSeq" id="WP_068550623.1">
    <property type="nucleotide sequence ID" value="NZ_AP013035.1"/>
</dbReference>
<dbReference type="UniPathway" id="UPA00973"/>
<organism evidence="9 10">
    <name type="scientific">Thermosulfidibacter takaii (strain DSM 17441 / JCM 13301 / NBRC 103674 / ABI70S6)</name>
    <dbReference type="NCBI Taxonomy" id="1298851"/>
    <lineage>
        <taxon>Bacteria</taxon>
        <taxon>Pseudomonadati</taxon>
        <taxon>Thermosulfidibacterota</taxon>
        <taxon>Thermosulfidibacteria</taxon>
        <taxon>Thermosulfidibacterales</taxon>
        <taxon>Thermosulfidibacteraceae</taxon>
    </lineage>
</organism>
<proteinExistence type="inferred from homology"/>
<dbReference type="PANTHER" id="PTHR43378">
    <property type="entry name" value="UDP-3-O-ACYLGLUCOSAMINE N-ACYLTRANSFERASE"/>
    <property type="match status" value="1"/>
</dbReference>
<keyword evidence="10" id="KW-1185">Reference proteome</keyword>
<dbReference type="PATRIC" id="fig|1298851.3.peg.1750"/>
<comment type="subunit">
    <text evidence="7">Homotrimer.</text>
</comment>
<dbReference type="CDD" id="cd03352">
    <property type="entry name" value="LbH_LpxD"/>
    <property type="match status" value="1"/>
</dbReference>
<evidence type="ECO:0000256" key="7">
    <source>
        <dbReference type="HAMAP-Rule" id="MF_00523"/>
    </source>
</evidence>
<evidence type="ECO:0000259" key="8">
    <source>
        <dbReference type="Pfam" id="PF04613"/>
    </source>
</evidence>
<dbReference type="Proteomes" id="UP000063234">
    <property type="component" value="Chromosome"/>
</dbReference>
<keyword evidence="2 7" id="KW-0441">Lipid A biosynthesis</keyword>
<accession>A0A0S3QVX4</accession>
<dbReference type="STRING" id="1298851.TST_1671"/>
<dbReference type="EMBL" id="AP013035">
    <property type="protein sequence ID" value="BAT72455.1"/>
    <property type="molecule type" value="Genomic_DNA"/>
</dbReference>
<dbReference type="GO" id="GO:0103118">
    <property type="term" value="F:UDP-3-O-[(3R)-3-hydroxyacyl]-glucosamine N-acyltransferase activity"/>
    <property type="evidence" value="ECO:0007669"/>
    <property type="project" value="UniProtKB-EC"/>
</dbReference>
<dbReference type="Gene3D" id="3.40.1390.10">
    <property type="entry name" value="MurE/MurF, N-terminal domain"/>
    <property type="match status" value="1"/>
</dbReference>
<name>A0A0S3QVX4_THET7</name>
<dbReference type="OrthoDB" id="9784739at2"/>
<evidence type="ECO:0000256" key="1">
    <source>
        <dbReference type="ARBA" id="ARBA00022516"/>
    </source>
</evidence>
<dbReference type="Pfam" id="PF00132">
    <property type="entry name" value="Hexapep"/>
    <property type="match status" value="2"/>
</dbReference>
<dbReference type="NCBIfam" id="TIGR01853">
    <property type="entry name" value="lipid_A_lpxD"/>
    <property type="match status" value="1"/>
</dbReference>